<organism evidence="3 4">
    <name type="scientific">Heracleum sosnowskyi</name>
    <dbReference type="NCBI Taxonomy" id="360622"/>
    <lineage>
        <taxon>Eukaryota</taxon>
        <taxon>Viridiplantae</taxon>
        <taxon>Streptophyta</taxon>
        <taxon>Embryophyta</taxon>
        <taxon>Tracheophyta</taxon>
        <taxon>Spermatophyta</taxon>
        <taxon>Magnoliopsida</taxon>
        <taxon>eudicotyledons</taxon>
        <taxon>Gunneridae</taxon>
        <taxon>Pentapetalae</taxon>
        <taxon>asterids</taxon>
        <taxon>campanulids</taxon>
        <taxon>Apiales</taxon>
        <taxon>Apiaceae</taxon>
        <taxon>Apioideae</taxon>
        <taxon>apioid superclade</taxon>
        <taxon>Tordylieae</taxon>
        <taxon>Tordyliinae</taxon>
        <taxon>Heracleum</taxon>
    </lineage>
</organism>
<keyword evidence="4" id="KW-1185">Reference proteome</keyword>
<dbReference type="PANTHER" id="PTHR14942">
    <property type="entry name" value="U11/U12 SMALL NUCLEAR RIBONUCLEOPROTEIN 25 KDA PROTEIN"/>
    <property type="match status" value="1"/>
</dbReference>
<evidence type="ECO:0000259" key="2">
    <source>
        <dbReference type="PROSITE" id="PS50053"/>
    </source>
</evidence>
<feature type="compositionally biased region" description="Basic and acidic residues" evidence="1">
    <location>
        <begin position="169"/>
        <end position="194"/>
    </location>
</feature>
<dbReference type="AlphaFoldDB" id="A0AAD8MS37"/>
<sequence>MFETKDAFAQRRSSFSCAVPFVIVSSFSRRSMLYNKLPQKPLKLTVLKLDDSSFEIEVAKTATVAELRNSVENAFSHLPDQGPGKVSWSHVWGHFCLCFDGRKLLDDKEYIADYEIRDGDQLLFARHLSINYNMKRSKSAEQIGDFEQLSIINTGELEEEIDDGNYQSCDDKTPRQDCDDKTPRQDCDEKTPRQEDEEDNFPVTTHEHKLAGILRGWFSYRRISLSPERNF</sequence>
<gene>
    <name evidence="3" type="ORF">POM88_020599</name>
</gene>
<dbReference type="EMBL" id="JAUIZM010000005">
    <property type="protein sequence ID" value="KAK1382864.1"/>
    <property type="molecule type" value="Genomic_DNA"/>
</dbReference>
<dbReference type="InterPro" id="IPR000626">
    <property type="entry name" value="Ubiquitin-like_dom"/>
</dbReference>
<dbReference type="Pfam" id="PF18036">
    <property type="entry name" value="Ubiquitin_4"/>
    <property type="match status" value="1"/>
</dbReference>
<dbReference type="GO" id="GO:0000398">
    <property type="term" value="P:mRNA splicing, via spliceosome"/>
    <property type="evidence" value="ECO:0007669"/>
    <property type="project" value="InterPro"/>
</dbReference>
<comment type="caution">
    <text evidence="3">The sequence shown here is derived from an EMBL/GenBank/DDBJ whole genome shotgun (WGS) entry which is preliminary data.</text>
</comment>
<accession>A0AAD8MS37</accession>
<feature type="domain" description="Ubiquitin-like" evidence="2">
    <location>
        <begin position="42"/>
        <end position="124"/>
    </location>
</feature>
<dbReference type="PANTHER" id="PTHR14942:SF9">
    <property type="entry name" value="OS02G0188500 PROTEIN"/>
    <property type="match status" value="1"/>
</dbReference>
<name>A0AAD8MS37_9APIA</name>
<dbReference type="Proteomes" id="UP001237642">
    <property type="component" value="Unassembled WGS sequence"/>
</dbReference>
<dbReference type="InterPro" id="IPR040610">
    <property type="entry name" value="SNRNP25_ubiquitin"/>
</dbReference>
<protein>
    <submittedName>
        <fullName evidence="3">U11/U12 small nuclear ribonucleoprotein-like</fullName>
    </submittedName>
</protein>
<feature type="region of interest" description="Disordered" evidence="1">
    <location>
        <begin position="162"/>
        <end position="203"/>
    </location>
</feature>
<dbReference type="GO" id="GO:1990904">
    <property type="term" value="C:ribonucleoprotein complex"/>
    <property type="evidence" value="ECO:0007669"/>
    <property type="project" value="UniProtKB-KW"/>
</dbReference>
<evidence type="ECO:0000313" key="3">
    <source>
        <dbReference type="EMBL" id="KAK1382864.1"/>
    </source>
</evidence>
<dbReference type="InterPro" id="IPR029071">
    <property type="entry name" value="Ubiquitin-like_domsf"/>
</dbReference>
<dbReference type="CDD" id="cd17058">
    <property type="entry name" value="Ubl_SNRNP25"/>
    <property type="match status" value="1"/>
</dbReference>
<keyword evidence="3" id="KW-0687">Ribonucleoprotein</keyword>
<dbReference type="InterPro" id="IPR039690">
    <property type="entry name" value="SNRNP25"/>
</dbReference>
<dbReference type="SUPFAM" id="SSF54236">
    <property type="entry name" value="Ubiquitin-like"/>
    <property type="match status" value="1"/>
</dbReference>
<evidence type="ECO:0000256" key="1">
    <source>
        <dbReference type="SAM" id="MobiDB-lite"/>
    </source>
</evidence>
<evidence type="ECO:0000313" key="4">
    <source>
        <dbReference type="Proteomes" id="UP001237642"/>
    </source>
</evidence>
<reference evidence="3" key="1">
    <citation type="submission" date="2023-02" db="EMBL/GenBank/DDBJ databases">
        <title>Genome of toxic invasive species Heracleum sosnowskyi carries increased number of genes despite the absence of recent whole-genome duplications.</title>
        <authorList>
            <person name="Schelkunov M."/>
            <person name="Shtratnikova V."/>
            <person name="Makarenko M."/>
            <person name="Klepikova A."/>
            <person name="Omelchenko D."/>
            <person name="Novikova G."/>
            <person name="Obukhova E."/>
            <person name="Bogdanov V."/>
            <person name="Penin A."/>
            <person name="Logacheva M."/>
        </authorList>
    </citation>
    <scope>NUCLEOTIDE SEQUENCE</scope>
    <source>
        <strain evidence="3">Hsosn_3</strain>
        <tissue evidence="3">Leaf</tissue>
    </source>
</reference>
<dbReference type="PROSITE" id="PS50053">
    <property type="entry name" value="UBIQUITIN_2"/>
    <property type="match status" value="1"/>
</dbReference>
<proteinExistence type="predicted"/>
<dbReference type="Gene3D" id="3.10.20.90">
    <property type="entry name" value="Phosphatidylinositol 3-kinase Catalytic Subunit, Chain A, domain 1"/>
    <property type="match status" value="1"/>
</dbReference>
<reference evidence="3" key="2">
    <citation type="submission" date="2023-05" db="EMBL/GenBank/DDBJ databases">
        <authorList>
            <person name="Schelkunov M.I."/>
        </authorList>
    </citation>
    <scope>NUCLEOTIDE SEQUENCE</scope>
    <source>
        <strain evidence="3">Hsosn_3</strain>
        <tissue evidence="3">Leaf</tissue>
    </source>
</reference>